<evidence type="ECO:0000256" key="4">
    <source>
        <dbReference type="ARBA" id="ARBA00022490"/>
    </source>
</evidence>
<keyword evidence="16" id="KW-1185">Reference proteome</keyword>
<dbReference type="NCBIfam" id="NF040815">
    <property type="entry name" value="recomb_XerA_Arch"/>
    <property type="match status" value="1"/>
</dbReference>
<accession>A0A6B8RKU6</accession>
<gene>
    <name evidence="11 15" type="primary">xerC</name>
    <name evidence="15" type="ORF">EHS13_15715</name>
</gene>
<sequence length="297" mass="34351">MKNDFLVEGFMHYLHAEKNCSEHTLQNYSKDIMQFMEFIEKQKIDDFLEVNYLNVRTYLAKLNEQQYAKRSVARKLSSMRSFYLYLLREGILKVSPFSYIKTPKQDKKLPQFMYVEQMKAMLEAPDTSTPLGLRDQALMETLYASGMRVSELVQLDLASVDLDNGIALVFGKGSMERYVPLGEHAIQAIQAYLQLSRALLLHHKDEKALFLNYTGGRLTDRSIRRVIDKYIMQLATLNHVSPHTFRHTFATHMLEAGADLRSVQELLGHVNLSTTQIYTHVTKDHLQTVYNKAHPRA</sequence>
<evidence type="ECO:0000256" key="3">
    <source>
        <dbReference type="ARBA" id="ARBA00010450"/>
    </source>
</evidence>
<evidence type="ECO:0000313" key="15">
    <source>
        <dbReference type="EMBL" id="QGQ96222.1"/>
    </source>
</evidence>
<evidence type="ECO:0000256" key="6">
    <source>
        <dbReference type="ARBA" id="ARBA00022829"/>
    </source>
</evidence>
<dbReference type="PANTHER" id="PTHR30349:SF77">
    <property type="entry name" value="TYROSINE RECOMBINASE XERC"/>
    <property type="match status" value="1"/>
</dbReference>
<dbReference type="GO" id="GO:0051301">
    <property type="term" value="P:cell division"/>
    <property type="evidence" value="ECO:0007669"/>
    <property type="project" value="UniProtKB-UniRule"/>
</dbReference>
<dbReference type="AlphaFoldDB" id="A0A6B8RKU6"/>
<dbReference type="InterPro" id="IPR011010">
    <property type="entry name" value="DNA_brk_join_enz"/>
</dbReference>
<dbReference type="PROSITE" id="PS51900">
    <property type="entry name" value="CB"/>
    <property type="match status" value="1"/>
</dbReference>
<dbReference type="NCBIfam" id="TIGR02225">
    <property type="entry name" value="recomb_XerD"/>
    <property type="match status" value="1"/>
</dbReference>
<feature type="active site" evidence="11">
    <location>
        <position position="243"/>
    </location>
</feature>
<keyword evidence="4 11" id="KW-0963">Cytoplasm</keyword>
<evidence type="ECO:0000256" key="7">
    <source>
        <dbReference type="ARBA" id="ARBA00022908"/>
    </source>
</evidence>
<name>A0A6B8RKU6_9BACL</name>
<evidence type="ECO:0000256" key="2">
    <source>
        <dbReference type="ARBA" id="ARBA00006657"/>
    </source>
</evidence>
<feature type="active site" evidence="11">
    <location>
        <position position="269"/>
    </location>
</feature>
<comment type="function">
    <text evidence="11">Site-specific tyrosine recombinase, which acts by catalyzing the cutting and rejoining of the recombining DNA molecules. The XerC-XerD complex is essential to convert dimers of the bacterial chromosome into monomers to permit their segregation at cell division. It also contributes to the segregational stability of plasmids.</text>
</comment>
<feature type="domain" description="Tyr recombinase" evidence="13">
    <location>
        <begin position="108"/>
        <end position="291"/>
    </location>
</feature>
<dbReference type="SUPFAM" id="SSF47823">
    <property type="entry name" value="lambda integrase-like, N-terminal domain"/>
    <property type="match status" value="1"/>
</dbReference>
<dbReference type="Pfam" id="PF00589">
    <property type="entry name" value="Phage_integrase"/>
    <property type="match status" value="1"/>
</dbReference>
<dbReference type="KEGG" id="ppsc:EHS13_15715"/>
<dbReference type="PANTHER" id="PTHR30349">
    <property type="entry name" value="PHAGE INTEGRASE-RELATED"/>
    <property type="match status" value="1"/>
</dbReference>
<dbReference type="RefSeq" id="WP_155701258.1">
    <property type="nucleotide sequence ID" value="NZ_CP034235.1"/>
</dbReference>
<evidence type="ECO:0000259" key="14">
    <source>
        <dbReference type="PROSITE" id="PS51900"/>
    </source>
</evidence>
<dbReference type="InterPro" id="IPR004107">
    <property type="entry name" value="Integrase_SAM-like_N"/>
</dbReference>
<dbReference type="GO" id="GO:0005737">
    <property type="term" value="C:cytoplasm"/>
    <property type="evidence" value="ECO:0007669"/>
    <property type="project" value="UniProtKB-SubCell"/>
</dbReference>
<keyword evidence="5 11" id="KW-0132">Cell division</keyword>
<dbReference type="Gene3D" id="1.10.150.130">
    <property type="match status" value="1"/>
</dbReference>
<comment type="subcellular location">
    <subcellularLocation>
        <location evidence="1 11">Cytoplasm</location>
    </subcellularLocation>
</comment>
<evidence type="ECO:0000259" key="13">
    <source>
        <dbReference type="PROSITE" id="PS51898"/>
    </source>
</evidence>
<dbReference type="InterPro" id="IPR013762">
    <property type="entry name" value="Integrase-like_cat_sf"/>
</dbReference>
<comment type="subunit">
    <text evidence="11">Forms a cyclic heterotetrameric complex composed of two molecules of XerC and two molecules of XerD.</text>
</comment>
<dbReference type="NCBIfam" id="NF001399">
    <property type="entry name" value="PRK00283.1"/>
    <property type="match status" value="1"/>
</dbReference>
<dbReference type="GO" id="GO:0003677">
    <property type="term" value="F:DNA binding"/>
    <property type="evidence" value="ECO:0007669"/>
    <property type="project" value="UniProtKB-UniRule"/>
</dbReference>
<dbReference type="Gene3D" id="1.10.443.10">
    <property type="entry name" value="Intergrase catalytic core"/>
    <property type="match status" value="1"/>
</dbReference>
<keyword evidence="10 11" id="KW-0131">Cell cycle</keyword>
<evidence type="ECO:0000256" key="10">
    <source>
        <dbReference type="ARBA" id="ARBA00023306"/>
    </source>
</evidence>
<keyword evidence="8 11" id="KW-0238">DNA-binding</keyword>
<dbReference type="GO" id="GO:0006313">
    <property type="term" value="P:DNA transposition"/>
    <property type="evidence" value="ECO:0007669"/>
    <property type="project" value="UniProtKB-UniRule"/>
</dbReference>
<evidence type="ECO:0000313" key="16">
    <source>
        <dbReference type="Proteomes" id="UP000426246"/>
    </source>
</evidence>
<dbReference type="InterPro" id="IPR023009">
    <property type="entry name" value="Tyrosine_recombinase_XerC/XerD"/>
</dbReference>
<dbReference type="GO" id="GO:0009037">
    <property type="term" value="F:tyrosine-based site-specific recombinase activity"/>
    <property type="evidence" value="ECO:0007669"/>
    <property type="project" value="UniProtKB-UniRule"/>
</dbReference>
<dbReference type="PROSITE" id="PS51898">
    <property type="entry name" value="TYR_RECOMBINASE"/>
    <property type="match status" value="1"/>
</dbReference>
<evidence type="ECO:0000256" key="5">
    <source>
        <dbReference type="ARBA" id="ARBA00022618"/>
    </source>
</evidence>
<feature type="domain" description="Core-binding (CB)" evidence="14">
    <location>
        <begin position="1"/>
        <end position="87"/>
    </location>
</feature>
<evidence type="ECO:0000256" key="12">
    <source>
        <dbReference type="NCBIfam" id="TIGR02224"/>
    </source>
</evidence>
<comment type="similarity">
    <text evidence="2 11">Belongs to the 'phage' integrase family. XerC subfamily.</text>
</comment>
<dbReference type="InterPro" id="IPR002104">
    <property type="entry name" value="Integrase_catalytic"/>
</dbReference>
<dbReference type="InterPro" id="IPR044068">
    <property type="entry name" value="CB"/>
</dbReference>
<dbReference type="Pfam" id="PF02899">
    <property type="entry name" value="Phage_int_SAM_1"/>
    <property type="match status" value="1"/>
</dbReference>
<evidence type="ECO:0000256" key="8">
    <source>
        <dbReference type="ARBA" id="ARBA00023125"/>
    </source>
</evidence>
<dbReference type="InterPro" id="IPR011931">
    <property type="entry name" value="Recomb_XerC"/>
</dbReference>
<feature type="active site" evidence="11">
    <location>
        <position position="172"/>
    </location>
</feature>
<dbReference type="InterPro" id="IPR010998">
    <property type="entry name" value="Integrase_recombinase_N"/>
</dbReference>
<dbReference type="CDD" id="cd00798">
    <property type="entry name" value="INT_XerDC_C"/>
    <property type="match status" value="1"/>
</dbReference>
<keyword evidence="9 11" id="KW-0233">DNA recombination</keyword>
<keyword evidence="7 11" id="KW-0229">DNA integration</keyword>
<proteinExistence type="inferred from homology"/>
<feature type="active site" evidence="11">
    <location>
        <position position="246"/>
    </location>
</feature>
<comment type="similarity">
    <text evidence="3">Belongs to the 'phage' integrase family. XerD subfamily.</text>
</comment>
<dbReference type="InterPro" id="IPR011932">
    <property type="entry name" value="Recomb_XerD"/>
</dbReference>
<dbReference type="HAMAP" id="MF_01808">
    <property type="entry name" value="Recomb_XerC_XerD"/>
    <property type="match status" value="1"/>
</dbReference>
<keyword evidence="6 11" id="KW-0159">Chromosome partition</keyword>
<evidence type="ECO:0000256" key="9">
    <source>
        <dbReference type="ARBA" id="ARBA00023172"/>
    </source>
</evidence>
<organism evidence="15 16">
    <name type="scientific">Paenibacillus psychroresistens</name>
    <dbReference type="NCBI Taxonomy" id="1778678"/>
    <lineage>
        <taxon>Bacteria</taxon>
        <taxon>Bacillati</taxon>
        <taxon>Bacillota</taxon>
        <taxon>Bacilli</taxon>
        <taxon>Bacillales</taxon>
        <taxon>Paenibacillaceae</taxon>
        <taxon>Paenibacillus</taxon>
    </lineage>
</organism>
<feature type="active site" evidence="11">
    <location>
        <position position="148"/>
    </location>
</feature>
<dbReference type="EMBL" id="CP034235">
    <property type="protein sequence ID" value="QGQ96222.1"/>
    <property type="molecule type" value="Genomic_DNA"/>
</dbReference>
<evidence type="ECO:0000256" key="1">
    <source>
        <dbReference type="ARBA" id="ARBA00004496"/>
    </source>
</evidence>
<feature type="active site" description="O-(3'-phospho-DNA)-tyrosine intermediate" evidence="11">
    <location>
        <position position="278"/>
    </location>
</feature>
<dbReference type="OrthoDB" id="9801717at2"/>
<evidence type="ECO:0000256" key="11">
    <source>
        <dbReference type="HAMAP-Rule" id="MF_01808"/>
    </source>
</evidence>
<dbReference type="NCBIfam" id="TIGR02224">
    <property type="entry name" value="recomb_XerC"/>
    <property type="match status" value="1"/>
</dbReference>
<dbReference type="InterPro" id="IPR050090">
    <property type="entry name" value="Tyrosine_recombinase_XerCD"/>
</dbReference>
<dbReference type="Proteomes" id="UP000426246">
    <property type="component" value="Chromosome"/>
</dbReference>
<protein>
    <recommendedName>
        <fullName evidence="11 12">Tyrosine recombinase XerC</fullName>
    </recommendedName>
</protein>
<dbReference type="GO" id="GO:0007059">
    <property type="term" value="P:chromosome segregation"/>
    <property type="evidence" value="ECO:0007669"/>
    <property type="project" value="UniProtKB-UniRule"/>
</dbReference>
<dbReference type="SUPFAM" id="SSF56349">
    <property type="entry name" value="DNA breaking-rejoining enzymes"/>
    <property type="match status" value="1"/>
</dbReference>
<reference evidence="16" key="1">
    <citation type="submission" date="2018-11" db="EMBL/GenBank/DDBJ databases">
        <title>Complete genome sequence of Paenibacillus sp. ML311-T8.</title>
        <authorList>
            <person name="Nam Y.-D."/>
            <person name="Kang J."/>
            <person name="Chung W.-H."/>
            <person name="Park Y.S."/>
        </authorList>
    </citation>
    <scope>NUCLEOTIDE SEQUENCE [LARGE SCALE GENOMIC DNA]</scope>
    <source>
        <strain evidence="16">ML311-T8</strain>
    </source>
</reference>